<evidence type="ECO:0000256" key="1">
    <source>
        <dbReference type="ARBA" id="ARBA00022563"/>
    </source>
</evidence>
<proteinExistence type="predicted"/>
<name>A0A5C8ZJ44_9ACTN</name>
<evidence type="ECO:0000313" key="7">
    <source>
        <dbReference type="EMBL" id="TXR57198.1"/>
    </source>
</evidence>
<dbReference type="PRINTS" id="PR00085">
    <property type="entry name" value="THFDHDRGNASE"/>
</dbReference>
<dbReference type="InterPro" id="IPR036291">
    <property type="entry name" value="NAD(P)-bd_dom_sf"/>
</dbReference>
<feature type="domain" description="Tetrahydrofolate dehydrogenase/cyclohydrolase NAD(P)-binding" evidence="6">
    <location>
        <begin position="144"/>
        <end position="200"/>
    </location>
</feature>
<dbReference type="GO" id="GO:0009113">
    <property type="term" value="P:purine nucleobase biosynthetic process"/>
    <property type="evidence" value="ECO:0007669"/>
    <property type="project" value="TreeGrafter"/>
</dbReference>
<organism evidence="7 8">
    <name type="scientific">Quadrisphaera setariae</name>
    <dbReference type="NCBI Taxonomy" id="2593304"/>
    <lineage>
        <taxon>Bacteria</taxon>
        <taxon>Bacillati</taxon>
        <taxon>Actinomycetota</taxon>
        <taxon>Actinomycetes</taxon>
        <taxon>Kineosporiales</taxon>
        <taxon>Kineosporiaceae</taxon>
        <taxon>Quadrisphaera</taxon>
    </lineage>
</organism>
<dbReference type="Gene3D" id="3.40.50.10860">
    <property type="entry name" value="Leucine Dehydrogenase, chain A, domain 1"/>
    <property type="match status" value="1"/>
</dbReference>
<dbReference type="InterPro" id="IPR000672">
    <property type="entry name" value="THF_DH/CycHdrlase"/>
</dbReference>
<comment type="caution">
    <text evidence="7">The sequence shown here is derived from an EMBL/GenBank/DDBJ whole genome shotgun (WGS) entry which is preliminary data.</text>
</comment>
<dbReference type="GO" id="GO:0035999">
    <property type="term" value="P:tetrahydrofolate interconversion"/>
    <property type="evidence" value="ECO:0007669"/>
    <property type="project" value="TreeGrafter"/>
</dbReference>
<keyword evidence="7" id="KW-0378">Hydrolase</keyword>
<dbReference type="GO" id="GO:0009086">
    <property type="term" value="P:methionine biosynthetic process"/>
    <property type="evidence" value="ECO:0007669"/>
    <property type="project" value="UniProtKB-KW"/>
</dbReference>
<evidence type="ECO:0000313" key="8">
    <source>
        <dbReference type="Proteomes" id="UP000321234"/>
    </source>
</evidence>
<keyword evidence="3" id="KW-0658">Purine biosynthesis</keyword>
<dbReference type="GO" id="GO:0004487">
    <property type="term" value="F:methylenetetrahydrofolate dehydrogenase (NAD+) activity"/>
    <property type="evidence" value="ECO:0007669"/>
    <property type="project" value="TreeGrafter"/>
</dbReference>
<gene>
    <name evidence="7" type="ORF">FMM08_07030</name>
</gene>
<keyword evidence="2" id="KW-0028">Amino-acid biosynthesis</keyword>
<reference evidence="7 8" key="1">
    <citation type="submission" date="2019-07" db="EMBL/GenBank/DDBJ databases">
        <title>Quadrisphaera sp. strain DD2A genome sequencing and assembly.</title>
        <authorList>
            <person name="Kim I."/>
        </authorList>
    </citation>
    <scope>NUCLEOTIDE SEQUENCE [LARGE SCALE GENOMIC DNA]</scope>
    <source>
        <strain evidence="7 8">DD2A</strain>
    </source>
</reference>
<dbReference type="InterPro" id="IPR020630">
    <property type="entry name" value="THF_DH/CycHdrlase_cat_dom"/>
</dbReference>
<dbReference type="AlphaFoldDB" id="A0A5C8ZJ44"/>
<dbReference type="InterPro" id="IPR020631">
    <property type="entry name" value="THF_DH/CycHdrlase_NAD-bd_dom"/>
</dbReference>
<sequence>MTATVLDPSPVAAGFRDQVRADVRRLAVQGRSLRVVGLISQEKGPAATYARYAQRGFEDVGIDFELRRTTSEQAEATVAGANTDPDVDGVFLYYPLTDRTGDRWLRELVDPRKDVEGMHSFWGRLLYENQRFVDPERRFRAILPCTPLAVLKLLQAAGLRSDRENAPLEGVTACVINRSDVVGRPLAAMLANDGARVHSLDLTGPLVFEPAIGRHSHDVRDSEVDRRTALADADVVISAVPSRDFELVRGDELKAGAICVDVAEFTNFDASAHERAGVFVPRVGPLTIAMAARNLVRLASAQQRQA</sequence>
<dbReference type="GO" id="GO:0006164">
    <property type="term" value="P:purine nucleotide biosynthetic process"/>
    <property type="evidence" value="ECO:0007669"/>
    <property type="project" value="UniProtKB-KW"/>
</dbReference>
<keyword evidence="8" id="KW-1185">Reference proteome</keyword>
<dbReference type="SUPFAM" id="SSF51735">
    <property type="entry name" value="NAD(P)-binding Rossmann-fold domains"/>
    <property type="match status" value="1"/>
</dbReference>
<dbReference type="RefSeq" id="WP_147925617.1">
    <property type="nucleotide sequence ID" value="NZ_VKAC01000003.1"/>
</dbReference>
<accession>A0A5C8ZJ44</accession>
<dbReference type="Gene3D" id="3.40.50.720">
    <property type="entry name" value="NAD(P)-binding Rossmann-like Domain"/>
    <property type="match status" value="1"/>
</dbReference>
<dbReference type="Pfam" id="PF02882">
    <property type="entry name" value="THF_DHG_CYH_C"/>
    <property type="match status" value="1"/>
</dbReference>
<dbReference type="GO" id="GO:0004488">
    <property type="term" value="F:methylenetetrahydrofolate dehydrogenase (NADP+) activity"/>
    <property type="evidence" value="ECO:0007669"/>
    <property type="project" value="InterPro"/>
</dbReference>
<evidence type="ECO:0000259" key="5">
    <source>
        <dbReference type="Pfam" id="PF00763"/>
    </source>
</evidence>
<keyword evidence="4" id="KW-0486">Methionine biosynthesis</keyword>
<dbReference type="PANTHER" id="PTHR48099:SF3">
    <property type="entry name" value="METHYLENETETRAHYDROFOLATE DEHYDROGENASE [NAD(+)]"/>
    <property type="match status" value="1"/>
</dbReference>
<evidence type="ECO:0000256" key="3">
    <source>
        <dbReference type="ARBA" id="ARBA00022755"/>
    </source>
</evidence>
<dbReference type="Pfam" id="PF00763">
    <property type="entry name" value="THF_DHG_CYH"/>
    <property type="match status" value="1"/>
</dbReference>
<keyword evidence="1" id="KW-0554">One-carbon metabolism</keyword>
<protein>
    <submittedName>
        <fullName evidence="7">Bifunctional methylenetetrahydrofolate dehydrogenase/methenyltetrahydrofolate cyclohydrolase</fullName>
    </submittedName>
</protein>
<dbReference type="Proteomes" id="UP000321234">
    <property type="component" value="Unassembled WGS sequence"/>
</dbReference>
<dbReference type="GO" id="GO:0004477">
    <property type="term" value="F:methenyltetrahydrofolate cyclohydrolase activity"/>
    <property type="evidence" value="ECO:0007669"/>
    <property type="project" value="TreeGrafter"/>
</dbReference>
<dbReference type="PANTHER" id="PTHR48099">
    <property type="entry name" value="C-1-TETRAHYDROFOLATE SYNTHASE, CYTOPLASMIC-RELATED"/>
    <property type="match status" value="1"/>
</dbReference>
<dbReference type="EMBL" id="VKAC01000003">
    <property type="protein sequence ID" value="TXR57198.1"/>
    <property type="molecule type" value="Genomic_DNA"/>
</dbReference>
<feature type="domain" description="Tetrahydrofolate dehydrogenase/cyclohydrolase catalytic" evidence="5">
    <location>
        <begin position="6"/>
        <end position="116"/>
    </location>
</feature>
<evidence type="ECO:0000256" key="2">
    <source>
        <dbReference type="ARBA" id="ARBA00022605"/>
    </source>
</evidence>
<evidence type="ECO:0000259" key="6">
    <source>
        <dbReference type="Pfam" id="PF02882"/>
    </source>
</evidence>
<dbReference type="OrthoDB" id="9803580at2"/>
<evidence type="ECO:0000256" key="4">
    <source>
        <dbReference type="ARBA" id="ARBA00023167"/>
    </source>
</evidence>
<dbReference type="GO" id="GO:0005829">
    <property type="term" value="C:cytosol"/>
    <property type="evidence" value="ECO:0007669"/>
    <property type="project" value="TreeGrafter"/>
</dbReference>
<dbReference type="SUPFAM" id="SSF53223">
    <property type="entry name" value="Aminoacid dehydrogenase-like, N-terminal domain"/>
    <property type="match status" value="1"/>
</dbReference>
<dbReference type="InterPro" id="IPR046346">
    <property type="entry name" value="Aminoacid_DH-like_N_sf"/>
</dbReference>